<keyword evidence="2" id="KW-1185">Reference proteome</keyword>
<dbReference type="Proteomes" id="UP001499987">
    <property type="component" value="Unassembled WGS sequence"/>
</dbReference>
<proteinExistence type="predicted"/>
<reference evidence="2" key="1">
    <citation type="journal article" date="2019" name="Int. J. Syst. Evol. Microbiol.">
        <title>The Global Catalogue of Microorganisms (GCM) 10K type strain sequencing project: providing services to taxonomists for standard genome sequencing and annotation.</title>
        <authorList>
            <consortium name="The Broad Institute Genomics Platform"/>
            <consortium name="The Broad Institute Genome Sequencing Center for Infectious Disease"/>
            <person name="Wu L."/>
            <person name="Ma J."/>
        </authorList>
    </citation>
    <scope>NUCLEOTIDE SEQUENCE [LARGE SCALE GENOMIC DNA]</scope>
    <source>
        <strain evidence="2">JCM 13002</strain>
    </source>
</reference>
<dbReference type="EMBL" id="BAAALD010000013">
    <property type="protein sequence ID" value="GAA1078205.1"/>
    <property type="molecule type" value="Genomic_DNA"/>
</dbReference>
<comment type="caution">
    <text evidence="1">The sequence shown here is derived from an EMBL/GenBank/DDBJ whole genome shotgun (WGS) entry which is preliminary data.</text>
</comment>
<organism evidence="1 2">
    <name type="scientific">Kitasatospora arboriphila</name>
    <dbReference type="NCBI Taxonomy" id="258052"/>
    <lineage>
        <taxon>Bacteria</taxon>
        <taxon>Bacillati</taxon>
        <taxon>Actinomycetota</taxon>
        <taxon>Actinomycetes</taxon>
        <taxon>Kitasatosporales</taxon>
        <taxon>Streptomycetaceae</taxon>
        <taxon>Kitasatospora</taxon>
    </lineage>
</organism>
<name>A0ABP4E103_9ACTN</name>
<gene>
    <name evidence="1" type="ORF">GCM10009663_20170</name>
</gene>
<evidence type="ECO:0000313" key="1">
    <source>
        <dbReference type="EMBL" id="GAA1078205.1"/>
    </source>
</evidence>
<protein>
    <submittedName>
        <fullName evidence="1">Uncharacterized protein</fullName>
    </submittedName>
</protein>
<sequence length="111" mass="12118">MKLRLRRALPERIRKGGPTVAGMTSDDGRAIDLTPAARQLADCYRRLLELVERCGRSMEVGDWVALADEAGDLSVTADEVASAAEALTRDEVATRPVDVLAMVERLSRPPE</sequence>
<accession>A0ABP4E103</accession>
<evidence type="ECO:0000313" key="2">
    <source>
        <dbReference type="Proteomes" id="UP001499987"/>
    </source>
</evidence>